<evidence type="ECO:0000259" key="3">
    <source>
        <dbReference type="Pfam" id="PF00881"/>
    </source>
</evidence>
<gene>
    <name evidence="5" type="ORF">P6N53_17340</name>
</gene>
<dbReference type="SUPFAM" id="SSF55469">
    <property type="entry name" value="FMN-dependent nitroreductase-like"/>
    <property type="match status" value="1"/>
</dbReference>
<dbReference type="AlphaFoldDB" id="A0AAW7ZKA4"/>
<dbReference type="PANTHER" id="PTHR43673">
    <property type="entry name" value="NAD(P)H NITROREDUCTASE YDGI-RELATED"/>
    <property type="match status" value="1"/>
</dbReference>
<dbReference type="PANTHER" id="PTHR43673:SF10">
    <property type="entry name" value="NADH DEHYDROGENASE_NAD(P)H NITROREDUCTASE XCC3605-RELATED"/>
    <property type="match status" value="1"/>
</dbReference>
<reference evidence="5" key="1">
    <citation type="journal article" date="2023" name="J. Hazard. Mater.">
        <title>Anaerobic biodegradation of pyrene and benzo[a]pyrene by a new sulfate-reducing Desulforamulus aquiferis strain DSA.</title>
        <authorList>
            <person name="Zhang Z."/>
            <person name="Sun J."/>
            <person name="Gong X."/>
            <person name="Wang C."/>
            <person name="Wang H."/>
        </authorList>
    </citation>
    <scope>NUCLEOTIDE SEQUENCE</scope>
    <source>
        <strain evidence="5">DSA</strain>
    </source>
</reference>
<name>A0AAW7ZKA4_9FIRM</name>
<accession>A0AAW7ZKA4</accession>
<organism evidence="5 6">
    <name type="scientific">Desulforamulus aquiferis</name>
    <dbReference type="NCBI Taxonomy" id="1397668"/>
    <lineage>
        <taxon>Bacteria</taxon>
        <taxon>Bacillati</taxon>
        <taxon>Bacillota</taxon>
        <taxon>Clostridia</taxon>
        <taxon>Eubacteriales</taxon>
        <taxon>Peptococcaceae</taxon>
        <taxon>Desulforamulus</taxon>
    </lineage>
</organism>
<keyword evidence="6" id="KW-1185">Reference proteome</keyword>
<reference evidence="5" key="2">
    <citation type="submission" date="2023-03" db="EMBL/GenBank/DDBJ databases">
        <authorList>
            <person name="Zhang Z."/>
        </authorList>
    </citation>
    <scope>NUCLEOTIDE SEQUENCE</scope>
    <source>
        <strain evidence="5">DSA</strain>
    </source>
</reference>
<dbReference type="EMBL" id="JARPTC010000029">
    <property type="protein sequence ID" value="MDO7788976.1"/>
    <property type="molecule type" value="Genomic_DNA"/>
</dbReference>
<keyword evidence="2" id="KW-0560">Oxidoreductase</keyword>
<evidence type="ECO:0000256" key="1">
    <source>
        <dbReference type="ARBA" id="ARBA00007118"/>
    </source>
</evidence>
<sequence length="173" mass="18840">MTKDVIEAIEQRRSVRSFTSEEIPEATVGRLVEAALRAPSAGNLQPWKMVVVYNSEKRQALAAACHQQRFIAEAPVNIVVLLEKGKSADVYGQRGETYQYQDIGAAIENMLLAATGYGLGSCWVAAFDEDKVSQIIKAGGDLRPVAIIALGHSAEDPKPIPRRNPEDVVTVIH</sequence>
<proteinExistence type="inferred from homology"/>
<evidence type="ECO:0000313" key="6">
    <source>
        <dbReference type="Proteomes" id="UP001172911"/>
    </source>
</evidence>
<dbReference type="Gene3D" id="3.40.109.10">
    <property type="entry name" value="NADH Oxidase"/>
    <property type="match status" value="1"/>
</dbReference>
<dbReference type="Pfam" id="PF14512">
    <property type="entry name" value="TM1586_NiRdase"/>
    <property type="match status" value="1"/>
</dbReference>
<comment type="similarity">
    <text evidence="1">Belongs to the nitroreductase family.</text>
</comment>
<comment type="caution">
    <text evidence="5">The sequence shown here is derived from an EMBL/GenBank/DDBJ whole genome shotgun (WGS) entry which is preliminary data.</text>
</comment>
<evidence type="ECO:0000256" key="2">
    <source>
        <dbReference type="ARBA" id="ARBA00023002"/>
    </source>
</evidence>
<feature type="domain" description="Putative nitroreductase TM1586" evidence="4">
    <location>
        <begin position="101"/>
        <end position="158"/>
    </location>
</feature>
<protein>
    <submittedName>
        <fullName evidence="5">Nitroreductase family protein</fullName>
    </submittedName>
</protein>
<dbReference type="InterPro" id="IPR000415">
    <property type="entry name" value="Nitroreductase-like"/>
</dbReference>
<evidence type="ECO:0000259" key="4">
    <source>
        <dbReference type="Pfam" id="PF14512"/>
    </source>
</evidence>
<dbReference type="RefSeq" id="WP_304545397.1">
    <property type="nucleotide sequence ID" value="NZ_JARPTC010000029.1"/>
</dbReference>
<dbReference type="Pfam" id="PF00881">
    <property type="entry name" value="Nitroreductase"/>
    <property type="match status" value="1"/>
</dbReference>
<feature type="domain" description="Nitroreductase" evidence="3">
    <location>
        <begin position="9"/>
        <end position="68"/>
    </location>
</feature>
<dbReference type="InterPro" id="IPR029478">
    <property type="entry name" value="TM1586_NiRdase"/>
</dbReference>
<evidence type="ECO:0000313" key="5">
    <source>
        <dbReference type="EMBL" id="MDO7788976.1"/>
    </source>
</evidence>
<dbReference type="GO" id="GO:0016491">
    <property type="term" value="F:oxidoreductase activity"/>
    <property type="evidence" value="ECO:0007669"/>
    <property type="project" value="UniProtKB-KW"/>
</dbReference>
<dbReference type="InterPro" id="IPR029479">
    <property type="entry name" value="Nitroreductase"/>
</dbReference>
<dbReference type="Proteomes" id="UP001172911">
    <property type="component" value="Unassembled WGS sequence"/>
</dbReference>